<accession>A0A8J7CBZ7</accession>
<comment type="subcellular location">
    <subcellularLocation>
        <location evidence="1">Membrane</location>
    </subcellularLocation>
</comment>
<dbReference type="GO" id="GO:0016020">
    <property type="term" value="C:membrane"/>
    <property type="evidence" value="ECO:0007669"/>
    <property type="project" value="UniProtKB-SubCell"/>
</dbReference>
<reference evidence="8" key="1">
    <citation type="submission" date="2020-10" db="EMBL/GenBank/DDBJ databases">
        <title>Genome sequence of the unusual species of purple photosynthetic bacteria, Phaeovibrio sulfidiphilus DSM 23193, type strain.</title>
        <authorList>
            <person name="Kyndt J.A."/>
            <person name="Meyer T.E."/>
        </authorList>
    </citation>
    <scope>NUCLEOTIDE SEQUENCE</scope>
    <source>
        <strain evidence="8">DSM 23193</strain>
    </source>
</reference>
<feature type="domain" description="HemY N-terminal" evidence="7">
    <location>
        <begin position="29"/>
        <end position="132"/>
    </location>
</feature>
<dbReference type="Gene3D" id="1.25.40.10">
    <property type="entry name" value="Tetratricopeptide repeat domain"/>
    <property type="match status" value="1"/>
</dbReference>
<keyword evidence="2 6" id="KW-0812">Transmembrane</keyword>
<dbReference type="InterPro" id="IPR010817">
    <property type="entry name" value="HemY_N"/>
</dbReference>
<dbReference type="SUPFAM" id="SSF48452">
    <property type="entry name" value="TPR-like"/>
    <property type="match status" value="1"/>
</dbReference>
<evidence type="ECO:0000259" key="7">
    <source>
        <dbReference type="Pfam" id="PF07219"/>
    </source>
</evidence>
<dbReference type="RefSeq" id="WP_192533733.1">
    <property type="nucleotide sequence ID" value="NZ_JACZHT010000002.1"/>
</dbReference>
<dbReference type="Pfam" id="PF14559">
    <property type="entry name" value="TPR_19"/>
    <property type="match status" value="1"/>
</dbReference>
<name>A0A8J7CBZ7_9PROT</name>
<keyword evidence="4 6" id="KW-0472">Membrane</keyword>
<gene>
    <name evidence="8" type="ORF">IHV25_03525</name>
</gene>
<organism evidence="8 9">
    <name type="scientific">Phaeovibrio sulfidiphilus</name>
    <dbReference type="NCBI Taxonomy" id="1220600"/>
    <lineage>
        <taxon>Bacteria</taxon>
        <taxon>Pseudomonadati</taxon>
        <taxon>Pseudomonadota</taxon>
        <taxon>Alphaproteobacteria</taxon>
        <taxon>Rhodospirillales</taxon>
        <taxon>Rhodospirillaceae</taxon>
        <taxon>Phaeovibrio</taxon>
    </lineage>
</organism>
<comment type="caution">
    <text evidence="8">The sequence shown here is derived from an EMBL/GenBank/DDBJ whole genome shotgun (WGS) entry which is preliminary data.</text>
</comment>
<dbReference type="Pfam" id="PF07219">
    <property type="entry name" value="HemY_N"/>
    <property type="match status" value="1"/>
</dbReference>
<dbReference type="AlphaFoldDB" id="A0A8J7CBZ7"/>
<protein>
    <submittedName>
        <fullName evidence="8">Heme biosynthesis protein HemY</fullName>
    </submittedName>
</protein>
<evidence type="ECO:0000256" key="4">
    <source>
        <dbReference type="ARBA" id="ARBA00023136"/>
    </source>
</evidence>
<evidence type="ECO:0000313" key="8">
    <source>
        <dbReference type="EMBL" id="MBE1236723.1"/>
    </source>
</evidence>
<evidence type="ECO:0000256" key="1">
    <source>
        <dbReference type="ARBA" id="ARBA00004370"/>
    </source>
</evidence>
<evidence type="ECO:0000256" key="5">
    <source>
        <dbReference type="SAM" id="MobiDB-lite"/>
    </source>
</evidence>
<feature type="region of interest" description="Disordered" evidence="5">
    <location>
        <begin position="431"/>
        <end position="465"/>
    </location>
</feature>
<evidence type="ECO:0000256" key="2">
    <source>
        <dbReference type="ARBA" id="ARBA00022692"/>
    </source>
</evidence>
<feature type="transmembrane region" description="Helical" evidence="6">
    <location>
        <begin position="41"/>
        <end position="62"/>
    </location>
</feature>
<feature type="compositionally biased region" description="Basic and acidic residues" evidence="5">
    <location>
        <begin position="451"/>
        <end position="465"/>
    </location>
</feature>
<dbReference type="EMBL" id="JACZHT010000002">
    <property type="protein sequence ID" value="MBE1236723.1"/>
    <property type="molecule type" value="Genomic_DNA"/>
</dbReference>
<sequence>MTRILLFLLLTTLLVVFAVALASNDGLTVIDWYSMHIEMHTSVAIVLFLGFSLIFWLVIRFVGGVGRLPGRFGQSQTERRLKRAGASLGEGLAAVRGGAIPYASSMLRDSEKVFPESIGVKLLAADLAFARGDFTAARDRFRELSENARFRPLGKRGLLEIAQAEGNEDEALVLAREAVNSGINASWATGPLFQILCRRHKWDEALGVLGRGGRSLKADDPNRPVRAALLCASARDSVRAGNRAEAIRLAQQALSLDPGLTEATLIAARALVADGKPRKAVPLLTAGWKRHPHPEILKIYLSIESGLDPIRRLQRVEGLIEGNPTHPESRLALAEACLGAKLWGQARHTLDPLVREKAEPSPSLCRLVALLEEGENRDMALANQWLMLGIAAKPTEGWFCRRCDAVHNTWEPICPACGSLGTLIWDTLPGEAPASGTTLPKPSEPAAPADAGDKAKTEDKGGKAA</sequence>
<proteinExistence type="predicted"/>
<dbReference type="Proteomes" id="UP000631034">
    <property type="component" value="Unassembled WGS sequence"/>
</dbReference>
<evidence type="ECO:0000313" key="9">
    <source>
        <dbReference type="Proteomes" id="UP000631034"/>
    </source>
</evidence>
<keyword evidence="3 6" id="KW-1133">Transmembrane helix</keyword>
<evidence type="ECO:0000256" key="6">
    <source>
        <dbReference type="SAM" id="Phobius"/>
    </source>
</evidence>
<evidence type="ECO:0000256" key="3">
    <source>
        <dbReference type="ARBA" id="ARBA00022989"/>
    </source>
</evidence>
<keyword evidence="9" id="KW-1185">Reference proteome</keyword>
<dbReference type="InterPro" id="IPR011990">
    <property type="entry name" value="TPR-like_helical_dom_sf"/>
</dbReference>